<dbReference type="Gene3D" id="3.40.50.300">
    <property type="entry name" value="P-loop containing nucleotide triphosphate hydrolases"/>
    <property type="match status" value="2"/>
</dbReference>
<evidence type="ECO:0000313" key="3">
    <source>
        <dbReference type="Proteomes" id="UP000005942"/>
    </source>
</evidence>
<dbReference type="PROSITE" id="PS51192">
    <property type="entry name" value="HELICASE_ATP_BIND_1"/>
    <property type="match status" value="1"/>
</dbReference>
<dbReference type="GO" id="GO:0016818">
    <property type="term" value="F:hydrolase activity, acting on acid anhydrides, in phosphorus-containing anhydrides"/>
    <property type="evidence" value="ECO:0007669"/>
    <property type="project" value="InterPro"/>
</dbReference>
<dbReference type="Pfam" id="PF13307">
    <property type="entry name" value="Helicase_C_2"/>
    <property type="match status" value="1"/>
</dbReference>
<accession>E1LDR3</accession>
<organism evidence="2 3">
    <name type="scientific">Veillonella atypica ACS-134-V-Col7a</name>
    <dbReference type="NCBI Taxonomy" id="866778"/>
    <lineage>
        <taxon>Bacteria</taxon>
        <taxon>Bacillati</taxon>
        <taxon>Bacillota</taxon>
        <taxon>Negativicutes</taxon>
        <taxon>Veillonellales</taxon>
        <taxon>Veillonellaceae</taxon>
        <taxon>Veillonella</taxon>
    </lineage>
</organism>
<reference evidence="2 3" key="1">
    <citation type="submission" date="2010-08" db="EMBL/GenBank/DDBJ databases">
        <authorList>
            <person name="Durkin A.S."/>
            <person name="Madupu R."/>
            <person name="Torralba M."/>
            <person name="Gillis M."/>
            <person name="Methe B."/>
            <person name="Sutton G."/>
            <person name="Nelson K.E."/>
        </authorList>
    </citation>
    <scope>NUCLEOTIDE SEQUENCE [LARGE SCALE GENOMIC DNA]</scope>
    <source>
        <strain evidence="2 3">ACS-134-V-Col7a</strain>
    </source>
</reference>
<dbReference type="InterPro" id="IPR014001">
    <property type="entry name" value="Helicase_ATP-bd"/>
</dbReference>
<feature type="domain" description="Helicase ATP-binding" evidence="1">
    <location>
        <begin position="46"/>
        <end position="309"/>
    </location>
</feature>
<gene>
    <name evidence="2" type="ORF">HMPREF9684_1319</name>
</gene>
<dbReference type="InterPro" id="IPR006935">
    <property type="entry name" value="Helicase/UvrB_N"/>
</dbReference>
<dbReference type="RefSeq" id="WP_005381520.1">
    <property type="nucleotide sequence ID" value="NZ_AEDS01000063.1"/>
</dbReference>
<dbReference type="InterPro" id="IPR006555">
    <property type="entry name" value="ATP-dep_Helicase_C"/>
</dbReference>
<comment type="caution">
    <text evidence="2">The sequence shown here is derived from an EMBL/GenBank/DDBJ whole genome shotgun (WGS) entry which is preliminary data.</text>
</comment>
<protein>
    <submittedName>
        <fullName evidence="2">Type III restriction enzyme, res subunit</fullName>
    </submittedName>
</protein>
<dbReference type="GO" id="GO:0004386">
    <property type="term" value="F:helicase activity"/>
    <property type="evidence" value="ECO:0007669"/>
    <property type="project" value="InterPro"/>
</dbReference>
<dbReference type="InterPro" id="IPR027417">
    <property type="entry name" value="P-loop_NTPase"/>
</dbReference>
<dbReference type="EMBL" id="AEDS01000063">
    <property type="protein sequence ID" value="EFL57338.1"/>
    <property type="molecule type" value="Genomic_DNA"/>
</dbReference>
<dbReference type="AlphaFoldDB" id="E1LDR3"/>
<dbReference type="SMART" id="SM00487">
    <property type="entry name" value="DEXDc"/>
    <property type="match status" value="1"/>
</dbReference>
<proteinExistence type="predicted"/>
<dbReference type="SMART" id="SM00491">
    <property type="entry name" value="HELICc2"/>
    <property type="match status" value="1"/>
</dbReference>
<sequence length="835" mass="95509">MDLLSRLNPITKTKAIEPREIFMTLPSKKAGYGYPRDVQSEVWKKWFEKREEKNIILKMNTGSGKTVVGLVMLQSCLNENKGPAIYVVPDNYLVNQVIDEAKRLGISVTADKEDQYNYLHSKAILVTTIHTLVNGHSYFGMRTKGNIPIGSIIIDDVHACMEKITGQYMIKIDAETDAYKELIELFGSFLKDYNPRGYIDIVEMKNCQKNMLVPYWEWQRQQEQVYRILTKYNTKDNKAIYFGLPLIDRSLETCDCIITASSIEISPKGIDLEKISSLGDAKRRIYMSATLADDSVFISTLGLDVEDMKNIITPESANDIGSRLVIFPRFINNEISEGEIKEKVEEIAEKYNVVILVPSFSRARFWDESGERTAQKDNIDLIVEELKSGKYIGKTIFVNRYDGIDLPDDSCRLLVVDGLPPLNSIKDRYIQSVAPESTILLREQVQRIEQGMGRGVRSNDDTCCIVLMGDELSDVLLRNKGIDYFSIATRCQYDLSKELWDLLVESEGAKPNISKIFELSNNSLEKNPKWIEICKERLSTVKYSNEANVDEKIVAQRKAFKHYINEQWHDAIAEIKKVKDKEPDNKTKGYLCQLLAEYTNKIDSVNSQLILKAGKKLNSSILSPIDGINYERLQNITSQSKSISAYLTNKRIKTDELLVYIDSVLSNLYIGNQYEKFEEALNQVGGLLGFACSRPDKENSGRGPDNLWALDSRQYLVIECKSEATVETVKKDYCNQLSGAINWFKSQYSVSEEPIPIIIHKSNIMDSGAFPDENMRVITENELTLFRNHIRDFYRALYNHADINDIDKINELLSVYKLRNVDIVNIYTVKFKRMQ</sequence>
<dbReference type="GO" id="GO:0003677">
    <property type="term" value="F:DNA binding"/>
    <property type="evidence" value="ECO:0007669"/>
    <property type="project" value="InterPro"/>
</dbReference>
<name>E1LDR3_9FIRM</name>
<dbReference type="Proteomes" id="UP000005942">
    <property type="component" value="Unassembled WGS sequence"/>
</dbReference>
<evidence type="ECO:0000259" key="1">
    <source>
        <dbReference type="PROSITE" id="PS51192"/>
    </source>
</evidence>
<dbReference type="GO" id="GO:0005524">
    <property type="term" value="F:ATP binding"/>
    <property type="evidence" value="ECO:0007669"/>
    <property type="project" value="InterPro"/>
</dbReference>
<dbReference type="SUPFAM" id="SSF52540">
    <property type="entry name" value="P-loop containing nucleoside triphosphate hydrolases"/>
    <property type="match status" value="2"/>
</dbReference>
<dbReference type="Pfam" id="PF04851">
    <property type="entry name" value="ResIII"/>
    <property type="match status" value="1"/>
</dbReference>
<evidence type="ECO:0000313" key="2">
    <source>
        <dbReference type="EMBL" id="EFL57338.1"/>
    </source>
</evidence>
<dbReference type="GO" id="GO:0006139">
    <property type="term" value="P:nucleobase-containing compound metabolic process"/>
    <property type="evidence" value="ECO:0007669"/>
    <property type="project" value="InterPro"/>
</dbReference>